<evidence type="ECO:0000313" key="2">
    <source>
        <dbReference type="Proteomes" id="UP000092321"/>
    </source>
</evidence>
<keyword evidence="2" id="KW-1185">Reference proteome</keyword>
<name>A0A1B7TGQ0_9ASCO</name>
<proteinExistence type="predicted"/>
<accession>A0A1B7TGQ0</accession>
<reference evidence="2" key="1">
    <citation type="journal article" date="2016" name="Proc. Natl. Acad. Sci. U.S.A.">
        <title>Comparative genomics of biotechnologically important yeasts.</title>
        <authorList>
            <person name="Riley R."/>
            <person name="Haridas S."/>
            <person name="Wolfe K.H."/>
            <person name="Lopes M.R."/>
            <person name="Hittinger C.T."/>
            <person name="Goeker M."/>
            <person name="Salamov A.A."/>
            <person name="Wisecaver J.H."/>
            <person name="Long T.M."/>
            <person name="Calvey C.H."/>
            <person name="Aerts A.L."/>
            <person name="Barry K.W."/>
            <person name="Choi C."/>
            <person name="Clum A."/>
            <person name="Coughlan A.Y."/>
            <person name="Deshpande S."/>
            <person name="Douglass A.P."/>
            <person name="Hanson S.J."/>
            <person name="Klenk H.-P."/>
            <person name="LaButti K.M."/>
            <person name="Lapidus A."/>
            <person name="Lindquist E.A."/>
            <person name="Lipzen A.M."/>
            <person name="Meier-Kolthoff J.P."/>
            <person name="Ohm R.A."/>
            <person name="Otillar R.P."/>
            <person name="Pangilinan J.L."/>
            <person name="Peng Y."/>
            <person name="Rokas A."/>
            <person name="Rosa C.A."/>
            <person name="Scheuner C."/>
            <person name="Sibirny A.A."/>
            <person name="Slot J.C."/>
            <person name="Stielow J.B."/>
            <person name="Sun H."/>
            <person name="Kurtzman C.P."/>
            <person name="Blackwell M."/>
            <person name="Grigoriev I.V."/>
            <person name="Jeffries T.W."/>
        </authorList>
    </citation>
    <scope>NUCLEOTIDE SEQUENCE [LARGE SCALE GENOMIC DNA]</scope>
    <source>
        <strain evidence="2">NRRL Y-1626</strain>
    </source>
</reference>
<comment type="caution">
    <text evidence="1">The sequence shown here is derived from an EMBL/GenBank/DDBJ whole genome shotgun (WGS) entry which is preliminary data.</text>
</comment>
<evidence type="ECO:0000313" key="1">
    <source>
        <dbReference type="EMBL" id="OBA27904.1"/>
    </source>
</evidence>
<dbReference type="EMBL" id="LXPE01000006">
    <property type="protein sequence ID" value="OBA27904.1"/>
    <property type="molecule type" value="Genomic_DNA"/>
</dbReference>
<protein>
    <submittedName>
        <fullName evidence="1">Uncharacterized protein</fullName>
    </submittedName>
</protein>
<dbReference type="AlphaFoldDB" id="A0A1B7TGQ0"/>
<gene>
    <name evidence="1" type="ORF">HANVADRAFT_52000</name>
</gene>
<organism evidence="1 2">
    <name type="scientific">Hanseniaspora valbyensis NRRL Y-1626</name>
    <dbReference type="NCBI Taxonomy" id="766949"/>
    <lineage>
        <taxon>Eukaryota</taxon>
        <taxon>Fungi</taxon>
        <taxon>Dikarya</taxon>
        <taxon>Ascomycota</taxon>
        <taxon>Saccharomycotina</taxon>
        <taxon>Saccharomycetes</taxon>
        <taxon>Saccharomycodales</taxon>
        <taxon>Saccharomycodaceae</taxon>
        <taxon>Hanseniaspora</taxon>
    </lineage>
</organism>
<sequence>MPKHFIVKPLDIVKTDRFINQIIPAEGVISSIEFHDDMVFIKLKDPTGVLDVTLLQSKVKKYGPMLKKIKNYETTRIQVEGLLQLFPKGVKSERGYEMILNTMKIINKPSILNAAINTESFDFNNKKK</sequence>
<dbReference type="Gene3D" id="2.40.50.140">
    <property type="entry name" value="Nucleic acid-binding proteins"/>
    <property type="match status" value="1"/>
</dbReference>
<dbReference type="InterPro" id="IPR012340">
    <property type="entry name" value="NA-bd_OB-fold"/>
</dbReference>
<dbReference type="Proteomes" id="UP000092321">
    <property type="component" value="Unassembled WGS sequence"/>
</dbReference>